<dbReference type="EMBL" id="JAJJMB010012369">
    <property type="protein sequence ID" value="KAI3877723.1"/>
    <property type="molecule type" value="Genomic_DNA"/>
</dbReference>
<protein>
    <recommendedName>
        <fullName evidence="4">RNA polymerase I-specific transcription initiation factor RRN3</fullName>
    </recommendedName>
</protein>
<evidence type="ECO:0000256" key="1">
    <source>
        <dbReference type="ARBA" id="ARBA00010098"/>
    </source>
</evidence>
<dbReference type="PANTHER" id="PTHR12790:SF0">
    <property type="entry name" value="RNA POLYMERASE I-SPECIFIC TRANSCRIPTION INITIATION FACTOR RRN3-RELATED"/>
    <property type="match status" value="1"/>
</dbReference>
<dbReference type="GO" id="GO:0001042">
    <property type="term" value="F:RNA polymerase I core binding"/>
    <property type="evidence" value="ECO:0007669"/>
    <property type="project" value="TreeGrafter"/>
</dbReference>
<dbReference type="PANTHER" id="PTHR12790">
    <property type="entry name" value="TRANSCRIPTION INITIATION FACTOR IA RRN3"/>
    <property type="match status" value="1"/>
</dbReference>
<accession>A0AAD4XA11</accession>
<comment type="caution">
    <text evidence="2">The sequence shown here is derived from an EMBL/GenBank/DDBJ whole genome shotgun (WGS) entry which is preliminary data.</text>
</comment>
<evidence type="ECO:0008006" key="4">
    <source>
        <dbReference type="Google" id="ProtNLM"/>
    </source>
</evidence>
<dbReference type="InterPro" id="IPR007991">
    <property type="entry name" value="RNA_pol_I_trans_ini_fac_RRN3"/>
</dbReference>
<dbReference type="AlphaFoldDB" id="A0AAD4XA11"/>
<evidence type="ECO:0000313" key="3">
    <source>
        <dbReference type="Proteomes" id="UP001202328"/>
    </source>
</evidence>
<dbReference type="Proteomes" id="UP001202328">
    <property type="component" value="Unassembled WGS sequence"/>
</dbReference>
<dbReference type="GO" id="GO:0001181">
    <property type="term" value="F:RNA polymerase I general transcription initiation factor activity"/>
    <property type="evidence" value="ECO:0007669"/>
    <property type="project" value="InterPro"/>
</dbReference>
<evidence type="ECO:0000313" key="2">
    <source>
        <dbReference type="EMBL" id="KAI3877723.1"/>
    </source>
</evidence>
<keyword evidence="3" id="KW-1185">Reference proteome</keyword>
<dbReference type="GO" id="GO:0006361">
    <property type="term" value="P:transcription initiation at RNA polymerase I promoter"/>
    <property type="evidence" value="ECO:0007669"/>
    <property type="project" value="InterPro"/>
</dbReference>
<sequence>MEEEDIDTEETEHNDSKVTAHIRGVLSRFAQGDATDYNELVGKLNQSGYLSTDDMPSLLTSLKAVFGMDMWKYGPDVMEVLVYLIIRLATSSGEFVNSSLDMLVNNFMPHESFMEELNEPRGVEKKEQVLDRVHSALIKITNLVPLAPMRLCPILLRRMPDIFVTEPVVAVYVENMLRLESGPIGEFCGSTMILAVVDRLVELDLEVGWDDILPNESNKGIFDTELEEMYDDFDDGFVLVNQANIFAEKLDSLMVVTCRHIRSCAENGRLSKVFNTLFHCFHSSVLNTQRSKFAQFFIFYACSLDPEECGVSFAFMLADIFNCNTEISLTRMSSVAYLASYLARANFLEGHMIAWTLRRLADWCVDYCRLVDAEEKTLDPEAHKLFYSGCQAILYVLCFRMREMLDDPYLESVIFGFPLQLIFCHPLDPLKVCLPSIVEEFLQQAKAASLFTSSEAFGGAAKLDMYFPFDPFLLKKSDRFINPIFLYWSNVGQSKSREGDQSAKFCMFEMVSKGLSRFASLCPGISFGST</sequence>
<name>A0AAD4XA11_9MAGN</name>
<gene>
    <name evidence="2" type="ORF">MKW98_020204</name>
</gene>
<comment type="similarity">
    <text evidence="1">Belongs to the RRN3 family.</text>
</comment>
<dbReference type="Pfam" id="PF05327">
    <property type="entry name" value="RRN3"/>
    <property type="match status" value="1"/>
</dbReference>
<organism evidence="2 3">
    <name type="scientific">Papaver atlanticum</name>
    <dbReference type="NCBI Taxonomy" id="357466"/>
    <lineage>
        <taxon>Eukaryota</taxon>
        <taxon>Viridiplantae</taxon>
        <taxon>Streptophyta</taxon>
        <taxon>Embryophyta</taxon>
        <taxon>Tracheophyta</taxon>
        <taxon>Spermatophyta</taxon>
        <taxon>Magnoliopsida</taxon>
        <taxon>Ranunculales</taxon>
        <taxon>Papaveraceae</taxon>
        <taxon>Papaveroideae</taxon>
        <taxon>Papaver</taxon>
    </lineage>
</organism>
<proteinExistence type="inferred from homology"/>
<reference evidence="2" key="1">
    <citation type="submission" date="2022-04" db="EMBL/GenBank/DDBJ databases">
        <title>A functionally conserved STORR gene fusion in Papaver species that diverged 16.8 million years ago.</title>
        <authorList>
            <person name="Catania T."/>
        </authorList>
    </citation>
    <scope>NUCLEOTIDE SEQUENCE</scope>
    <source>
        <strain evidence="2">S-188037</strain>
    </source>
</reference>
<dbReference type="GO" id="GO:0005634">
    <property type="term" value="C:nucleus"/>
    <property type="evidence" value="ECO:0007669"/>
    <property type="project" value="TreeGrafter"/>
</dbReference>